<reference evidence="9" key="1">
    <citation type="submission" date="2022-03" db="EMBL/GenBank/DDBJ databases">
        <authorList>
            <person name="Alioto T."/>
            <person name="Alioto T."/>
            <person name="Gomez Garrido J."/>
        </authorList>
    </citation>
    <scope>NUCLEOTIDE SEQUENCE</scope>
</reference>
<evidence type="ECO:0000256" key="5">
    <source>
        <dbReference type="ARBA" id="ARBA00049650"/>
    </source>
</evidence>
<evidence type="ECO:0000256" key="1">
    <source>
        <dbReference type="ARBA" id="ARBA00004167"/>
    </source>
</evidence>
<protein>
    <recommendedName>
        <fullName evidence="11">Small integral membrane protein 24</fullName>
    </recommendedName>
</protein>
<keyword evidence="4 7" id="KW-0472">Membrane</keyword>
<feature type="region of interest" description="Disordered" evidence="6">
    <location>
        <begin position="96"/>
        <end position="117"/>
    </location>
</feature>
<feature type="chain" id="PRO_5042114201" description="Small integral membrane protein 24" evidence="8">
    <location>
        <begin position="20"/>
        <end position="117"/>
    </location>
</feature>
<evidence type="ECO:0000256" key="6">
    <source>
        <dbReference type="SAM" id="MobiDB-lite"/>
    </source>
</evidence>
<dbReference type="InterPro" id="IPR031627">
    <property type="entry name" value="PDZK1IP1/SMIM24"/>
</dbReference>
<proteinExistence type="inferred from homology"/>
<keyword evidence="2 7" id="KW-0812">Transmembrane</keyword>
<keyword evidence="3 7" id="KW-1133">Transmembrane helix</keyword>
<dbReference type="AlphaFoldDB" id="A0AAD1S3Z0"/>
<comment type="subcellular location">
    <subcellularLocation>
        <location evidence="1">Membrane</location>
        <topology evidence="1">Single-pass membrane protein</topology>
    </subcellularLocation>
</comment>
<accession>A0AAD1S3Z0</accession>
<organism evidence="9 10">
    <name type="scientific">Pelobates cultripes</name>
    <name type="common">Western spadefoot toad</name>
    <dbReference type="NCBI Taxonomy" id="61616"/>
    <lineage>
        <taxon>Eukaryota</taxon>
        <taxon>Metazoa</taxon>
        <taxon>Chordata</taxon>
        <taxon>Craniata</taxon>
        <taxon>Vertebrata</taxon>
        <taxon>Euteleostomi</taxon>
        <taxon>Amphibia</taxon>
        <taxon>Batrachia</taxon>
        <taxon>Anura</taxon>
        <taxon>Pelobatoidea</taxon>
        <taxon>Pelobatidae</taxon>
        <taxon>Pelobates</taxon>
    </lineage>
</organism>
<feature type="transmembrane region" description="Helical" evidence="7">
    <location>
        <begin position="35"/>
        <end position="58"/>
    </location>
</feature>
<gene>
    <name evidence="9" type="ORF">PECUL_23A036989</name>
</gene>
<dbReference type="PANTHER" id="PTHR15296">
    <property type="entry name" value="MEMBRANE-ASSOCIATED PROTEIN MAP17"/>
    <property type="match status" value="1"/>
</dbReference>
<dbReference type="Pfam" id="PF15807">
    <property type="entry name" value="MAP17"/>
    <property type="match status" value="1"/>
</dbReference>
<evidence type="ECO:0000313" key="9">
    <source>
        <dbReference type="EMBL" id="CAH2292310.1"/>
    </source>
</evidence>
<evidence type="ECO:0000256" key="2">
    <source>
        <dbReference type="ARBA" id="ARBA00022692"/>
    </source>
</evidence>
<dbReference type="PANTHER" id="PTHR15296:SF2">
    <property type="entry name" value="SMALL INTEGRAL MEMBRANE PROTEIN 24"/>
    <property type="match status" value="1"/>
</dbReference>
<evidence type="ECO:0000256" key="3">
    <source>
        <dbReference type="ARBA" id="ARBA00022989"/>
    </source>
</evidence>
<evidence type="ECO:0000256" key="7">
    <source>
        <dbReference type="SAM" id="Phobius"/>
    </source>
</evidence>
<name>A0AAD1S3Z0_PELCU</name>
<evidence type="ECO:0000256" key="8">
    <source>
        <dbReference type="SAM" id="SignalP"/>
    </source>
</evidence>
<dbReference type="GO" id="GO:0016020">
    <property type="term" value="C:membrane"/>
    <property type="evidence" value="ECO:0007669"/>
    <property type="project" value="UniProtKB-SubCell"/>
</dbReference>
<sequence length="117" mass="13144">MSALQSVLVVLILALSTMAQKDGARATSGGSSRQLQPWLIGLTAMVVFLFIVFTLMIANRLFCKKRKDEFEEVKNERMEANAYENSALDIEEGGKIKPMGKWDEKDENNEAQKVTEM</sequence>
<keyword evidence="8" id="KW-0732">Signal</keyword>
<evidence type="ECO:0000256" key="4">
    <source>
        <dbReference type="ARBA" id="ARBA00023136"/>
    </source>
</evidence>
<dbReference type="Proteomes" id="UP001295444">
    <property type="component" value="Chromosome 05"/>
</dbReference>
<keyword evidence="10" id="KW-1185">Reference proteome</keyword>
<dbReference type="EMBL" id="OW240916">
    <property type="protein sequence ID" value="CAH2292310.1"/>
    <property type="molecule type" value="Genomic_DNA"/>
</dbReference>
<feature type="signal peptide" evidence="8">
    <location>
        <begin position="1"/>
        <end position="19"/>
    </location>
</feature>
<evidence type="ECO:0000313" key="10">
    <source>
        <dbReference type="Proteomes" id="UP001295444"/>
    </source>
</evidence>
<evidence type="ECO:0008006" key="11">
    <source>
        <dbReference type="Google" id="ProtNLM"/>
    </source>
</evidence>
<comment type="similarity">
    <text evidence="5">Belongs to the PDZK1-interacting protein 1/SMIM24 family.</text>
</comment>